<dbReference type="InterPro" id="IPR029017">
    <property type="entry name" value="Enolase-like_N"/>
</dbReference>
<dbReference type="InterPro" id="IPR013341">
    <property type="entry name" value="Mandelate_racemase_N_dom"/>
</dbReference>
<organism evidence="3 4">
    <name type="scientific">Bradyrhizobium lablabi</name>
    <dbReference type="NCBI Taxonomy" id="722472"/>
    <lineage>
        <taxon>Bacteria</taxon>
        <taxon>Pseudomonadati</taxon>
        <taxon>Pseudomonadota</taxon>
        <taxon>Alphaproteobacteria</taxon>
        <taxon>Hyphomicrobiales</taxon>
        <taxon>Nitrobacteraceae</taxon>
        <taxon>Bradyrhizobium</taxon>
    </lineage>
</organism>
<dbReference type="SMART" id="SM00922">
    <property type="entry name" value="MR_MLE"/>
    <property type="match status" value="1"/>
</dbReference>
<protein>
    <submittedName>
        <fullName evidence="3">L-alanine-DL-glutamate epimerase</fullName>
    </submittedName>
</protein>
<feature type="domain" description="Mandelate racemase/muconate lactonizing enzyme C-terminal" evidence="2">
    <location>
        <begin position="150"/>
        <end position="242"/>
    </location>
</feature>
<evidence type="ECO:0000259" key="2">
    <source>
        <dbReference type="SMART" id="SM00922"/>
    </source>
</evidence>
<dbReference type="InterPro" id="IPR029065">
    <property type="entry name" value="Enolase_C-like"/>
</dbReference>
<dbReference type="InterPro" id="IPR036849">
    <property type="entry name" value="Enolase-like_C_sf"/>
</dbReference>
<dbReference type="GO" id="GO:0009063">
    <property type="term" value="P:amino acid catabolic process"/>
    <property type="evidence" value="ECO:0007669"/>
    <property type="project" value="InterPro"/>
</dbReference>
<dbReference type="SUPFAM" id="SSF51604">
    <property type="entry name" value="Enolase C-terminal domain-like"/>
    <property type="match status" value="1"/>
</dbReference>
<keyword evidence="1" id="KW-0456">Lyase</keyword>
<dbReference type="PANTHER" id="PTHR48080:SF2">
    <property type="entry name" value="D-GALACTONATE DEHYDRATASE"/>
    <property type="match status" value="1"/>
</dbReference>
<gene>
    <name evidence="3" type="ORF">SAMN05444159_6180</name>
</gene>
<dbReference type="EMBL" id="LT670844">
    <property type="protein sequence ID" value="SHL55106.1"/>
    <property type="molecule type" value="Genomic_DNA"/>
</dbReference>
<dbReference type="GO" id="GO:0016829">
    <property type="term" value="F:lyase activity"/>
    <property type="evidence" value="ECO:0007669"/>
    <property type="project" value="UniProtKB-KW"/>
</dbReference>
<dbReference type="SUPFAM" id="SSF54826">
    <property type="entry name" value="Enolase N-terminal domain-like"/>
    <property type="match status" value="1"/>
</dbReference>
<dbReference type="Proteomes" id="UP000189935">
    <property type="component" value="Chromosome I"/>
</dbReference>
<dbReference type="Gene3D" id="3.30.390.10">
    <property type="entry name" value="Enolase-like, N-terminal domain"/>
    <property type="match status" value="1"/>
</dbReference>
<proteinExistence type="predicted"/>
<reference evidence="3 4" key="1">
    <citation type="submission" date="2016-11" db="EMBL/GenBank/DDBJ databases">
        <authorList>
            <person name="Jaros S."/>
            <person name="Januszkiewicz K."/>
            <person name="Wedrychowicz H."/>
        </authorList>
    </citation>
    <scope>NUCLEOTIDE SEQUENCE [LARGE SCALE GENOMIC DNA]</scope>
    <source>
        <strain evidence="3 4">GAS499</strain>
    </source>
</reference>
<dbReference type="InterPro" id="IPR018110">
    <property type="entry name" value="Mandel_Rmase/mucon_lact_enz_CS"/>
</dbReference>
<dbReference type="Pfam" id="PF02746">
    <property type="entry name" value="MR_MLE_N"/>
    <property type="match status" value="1"/>
</dbReference>
<dbReference type="CDD" id="cd03316">
    <property type="entry name" value="MR_like"/>
    <property type="match status" value="1"/>
</dbReference>
<dbReference type="OrthoDB" id="9802699at2"/>
<dbReference type="RefSeq" id="WP_079543405.1">
    <property type="nucleotide sequence ID" value="NZ_LT670844.1"/>
</dbReference>
<dbReference type="PROSITE" id="PS00908">
    <property type="entry name" value="MR_MLE_1"/>
    <property type="match status" value="1"/>
</dbReference>
<evidence type="ECO:0000256" key="1">
    <source>
        <dbReference type="ARBA" id="ARBA00023239"/>
    </source>
</evidence>
<accession>A0A1M7BJP2</accession>
<dbReference type="Gene3D" id="3.20.20.120">
    <property type="entry name" value="Enolase-like C-terminal domain"/>
    <property type="match status" value="1"/>
</dbReference>
<dbReference type="PANTHER" id="PTHR48080">
    <property type="entry name" value="D-GALACTONATE DEHYDRATASE-RELATED"/>
    <property type="match status" value="1"/>
</dbReference>
<sequence length="368" mass="39683">MLITNVRAHHIRIPYDAGVASFRQGASAITALDTVMVEVSTDAGVTGWGDAFSYVCPRSTATAIDEMIAPQARGLEVPDAEGIPAFMDRVQRNLHLFGRYGITMFAISGLDIALWDLAARVQGVPLHRLIGASKRARIPAYASLLRIGNPEHVAGECETALRRGYTAIKLHETTVPTVFAARQAIGAAIPLMVDLNCPMDATEATAFAHACRAAVPKFLEEPVWPPEDFATLAKVRREGGIDIAAGENACTVHQFRQMMTADAVSYAQPSVTKVGGVTEYLKVVALADERGVKLAPHSPYFGPGFLATLQLMSLRDDATFVEVFFMNRAACLWGGRIDVDANGTITVPQGPGLGYEPDKAIIERYRVS</sequence>
<dbReference type="GO" id="GO:0000287">
    <property type="term" value="F:magnesium ion binding"/>
    <property type="evidence" value="ECO:0007669"/>
    <property type="project" value="UniProtKB-ARBA"/>
</dbReference>
<name>A0A1M7BJP2_9BRAD</name>
<dbReference type="SFLD" id="SFLDS00001">
    <property type="entry name" value="Enolase"/>
    <property type="match status" value="1"/>
</dbReference>
<dbReference type="InterPro" id="IPR034593">
    <property type="entry name" value="DgoD-like"/>
</dbReference>
<evidence type="ECO:0000313" key="3">
    <source>
        <dbReference type="EMBL" id="SHL55106.1"/>
    </source>
</evidence>
<dbReference type="AlphaFoldDB" id="A0A1M7BJP2"/>
<evidence type="ECO:0000313" key="4">
    <source>
        <dbReference type="Proteomes" id="UP000189935"/>
    </source>
</evidence>
<dbReference type="InterPro" id="IPR013342">
    <property type="entry name" value="Mandelate_racemase_C"/>
</dbReference>
<dbReference type="Pfam" id="PF13378">
    <property type="entry name" value="MR_MLE_C"/>
    <property type="match status" value="1"/>
</dbReference>